<evidence type="ECO:0000313" key="1">
    <source>
        <dbReference type="EMBL" id="CCD42300.1"/>
    </source>
</evidence>
<sequence length="35" mass="4237">MPIQYLTNFPCPAPRIPVRWARMVIWYYLDILAPM</sequence>
<name>G2XN44_BOTF4</name>
<gene>
    <name evidence="1" type="ORF">BofuT4_uP014280.1</name>
</gene>
<dbReference type="HOGENOM" id="CLU_3368363_0_0_1"/>
<protein>
    <submittedName>
        <fullName evidence="1">Uncharacterized protein</fullName>
    </submittedName>
</protein>
<accession>G2XN44</accession>
<evidence type="ECO:0000313" key="2">
    <source>
        <dbReference type="Proteomes" id="UP000008177"/>
    </source>
</evidence>
<dbReference type="Proteomes" id="UP000008177">
    <property type="component" value="Unplaced contigs"/>
</dbReference>
<dbReference type="AlphaFoldDB" id="G2XN44"/>
<dbReference type="InParanoid" id="G2XN44"/>
<reference evidence="2" key="1">
    <citation type="journal article" date="2011" name="PLoS Genet.">
        <title>Genomic analysis of the necrotrophic fungal pathogens Sclerotinia sclerotiorum and Botrytis cinerea.</title>
        <authorList>
            <person name="Amselem J."/>
            <person name="Cuomo C.A."/>
            <person name="van Kan J.A."/>
            <person name="Viaud M."/>
            <person name="Benito E.P."/>
            <person name="Couloux A."/>
            <person name="Coutinho P.M."/>
            <person name="de Vries R.P."/>
            <person name="Dyer P.S."/>
            <person name="Fillinger S."/>
            <person name="Fournier E."/>
            <person name="Gout L."/>
            <person name="Hahn M."/>
            <person name="Kohn L."/>
            <person name="Lapalu N."/>
            <person name="Plummer K.M."/>
            <person name="Pradier J.M."/>
            <person name="Quevillon E."/>
            <person name="Sharon A."/>
            <person name="Simon A."/>
            <person name="ten Have A."/>
            <person name="Tudzynski B."/>
            <person name="Tudzynski P."/>
            <person name="Wincker P."/>
            <person name="Andrew M."/>
            <person name="Anthouard V."/>
            <person name="Beever R.E."/>
            <person name="Beffa R."/>
            <person name="Benoit I."/>
            <person name="Bouzid O."/>
            <person name="Brault B."/>
            <person name="Chen Z."/>
            <person name="Choquer M."/>
            <person name="Collemare J."/>
            <person name="Cotton P."/>
            <person name="Danchin E.G."/>
            <person name="Da Silva C."/>
            <person name="Gautier A."/>
            <person name="Giraud C."/>
            <person name="Giraud T."/>
            <person name="Gonzalez C."/>
            <person name="Grossetete S."/>
            <person name="Guldener U."/>
            <person name="Henrissat B."/>
            <person name="Howlett B.J."/>
            <person name="Kodira C."/>
            <person name="Kretschmer M."/>
            <person name="Lappartient A."/>
            <person name="Leroch M."/>
            <person name="Levis C."/>
            <person name="Mauceli E."/>
            <person name="Neuveglise C."/>
            <person name="Oeser B."/>
            <person name="Pearson M."/>
            <person name="Poulain J."/>
            <person name="Poussereau N."/>
            <person name="Quesneville H."/>
            <person name="Rascle C."/>
            <person name="Schumacher J."/>
            <person name="Segurens B."/>
            <person name="Sexton A."/>
            <person name="Silva E."/>
            <person name="Sirven C."/>
            <person name="Soanes D.M."/>
            <person name="Talbot N.J."/>
            <person name="Templeton M."/>
            <person name="Yandava C."/>
            <person name="Yarden O."/>
            <person name="Zeng Q."/>
            <person name="Rollins J.A."/>
            <person name="Lebrun M.H."/>
            <person name="Dickman M."/>
        </authorList>
    </citation>
    <scope>NUCLEOTIDE SEQUENCE [LARGE SCALE GENOMIC DNA]</scope>
    <source>
        <strain evidence="2">T4</strain>
    </source>
</reference>
<organism evidence="1 2">
    <name type="scientific">Botryotinia fuckeliana (strain T4)</name>
    <name type="common">Noble rot fungus</name>
    <name type="synonym">Botrytis cinerea</name>
    <dbReference type="NCBI Taxonomy" id="999810"/>
    <lineage>
        <taxon>Eukaryota</taxon>
        <taxon>Fungi</taxon>
        <taxon>Dikarya</taxon>
        <taxon>Ascomycota</taxon>
        <taxon>Pezizomycotina</taxon>
        <taxon>Leotiomycetes</taxon>
        <taxon>Helotiales</taxon>
        <taxon>Sclerotiniaceae</taxon>
        <taxon>Botrytis</taxon>
    </lineage>
</organism>
<proteinExistence type="predicted"/>
<dbReference type="EMBL" id="FQ790245">
    <property type="protein sequence ID" value="CCD42300.1"/>
    <property type="molecule type" value="Genomic_DNA"/>
</dbReference>